<evidence type="ECO:0000259" key="2">
    <source>
        <dbReference type="Pfam" id="PF07995"/>
    </source>
</evidence>
<dbReference type="InterPro" id="IPR011042">
    <property type="entry name" value="6-blade_b-propeller_TolB-like"/>
</dbReference>
<name>A0ABW7LSW2_9RHOB</name>
<dbReference type="EC" id="1.1.5.-" evidence="3"/>
<dbReference type="Proteomes" id="UP001609376">
    <property type="component" value="Unassembled WGS sequence"/>
</dbReference>
<feature type="domain" description="Glucose/Sorbosone dehydrogenase" evidence="2">
    <location>
        <begin position="48"/>
        <end position="375"/>
    </location>
</feature>
<dbReference type="Pfam" id="PF07995">
    <property type="entry name" value="GSDH"/>
    <property type="match status" value="1"/>
</dbReference>
<feature type="chain" id="PRO_5045577414" evidence="1">
    <location>
        <begin position="24"/>
        <end position="378"/>
    </location>
</feature>
<dbReference type="PANTHER" id="PTHR19328:SF75">
    <property type="entry name" value="ALDOSE SUGAR DEHYDROGENASE YLII"/>
    <property type="match status" value="1"/>
</dbReference>
<keyword evidence="3" id="KW-0560">Oxidoreductase</keyword>
<evidence type="ECO:0000313" key="4">
    <source>
        <dbReference type="Proteomes" id="UP001609376"/>
    </source>
</evidence>
<gene>
    <name evidence="3" type="ORF">ACHFJ0_20510</name>
</gene>
<evidence type="ECO:0000256" key="1">
    <source>
        <dbReference type="SAM" id="SignalP"/>
    </source>
</evidence>
<proteinExistence type="predicted"/>
<keyword evidence="4" id="KW-1185">Reference proteome</keyword>
<dbReference type="InterPro" id="IPR012938">
    <property type="entry name" value="Glc/Sorbosone_DH"/>
</dbReference>
<dbReference type="RefSeq" id="WP_395135651.1">
    <property type="nucleotide sequence ID" value="NZ_JBIMPR010000019.1"/>
</dbReference>
<dbReference type="PANTHER" id="PTHR19328">
    <property type="entry name" value="HEDGEHOG-INTERACTING PROTEIN"/>
    <property type="match status" value="1"/>
</dbReference>
<feature type="signal peptide" evidence="1">
    <location>
        <begin position="1"/>
        <end position="23"/>
    </location>
</feature>
<comment type="caution">
    <text evidence="3">The sequence shown here is derived from an EMBL/GenBank/DDBJ whole genome shotgun (WGS) entry which is preliminary data.</text>
</comment>
<dbReference type="InterPro" id="IPR011041">
    <property type="entry name" value="Quinoprot_gluc/sorb_DH_b-prop"/>
</dbReference>
<reference evidence="3 4" key="1">
    <citation type="submission" date="2024-10" db="EMBL/GenBank/DDBJ databases">
        <title>Paracoccus drimophilus sp. nov., a novel bacterium from corn roots in Hunan.</title>
        <authorList>
            <person name="Li X."/>
        </authorList>
    </citation>
    <scope>NUCLEOTIDE SEQUENCE [LARGE SCALE GENOMIC DNA]</scope>
    <source>
        <strain evidence="3 4">NGMCC 1.201697</strain>
    </source>
</reference>
<dbReference type="EMBL" id="JBIMPR010000019">
    <property type="protein sequence ID" value="MFH5776633.1"/>
    <property type="molecule type" value="Genomic_DNA"/>
</dbReference>
<keyword evidence="1" id="KW-0732">Signal</keyword>
<dbReference type="GO" id="GO:0016491">
    <property type="term" value="F:oxidoreductase activity"/>
    <property type="evidence" value="ECO:0007669"/>
    <property type="project" value="UniProtKB-KW"/>
</dbReference>
<accession>A0ABW7LSW2</accession>
<protein>
    <submittedName>
        <fullName evidence="3">PQQ-dependent sugar dehydrogenase</fullName>
        <ecNumber evidence="3">1.1.5.-</ecNumber>
    </submittedName>
</protein>
<organism evidence="3 4">
    <name type="scientific">Paracoccus broussonetiae subsp. drimophilus</name>
    <dbReference type="NCBI Taxonomy" id="3373869"/>
    <lineage>
        <taxon>Bacteria</taxon>
        <taxon>Pseudomonadati</taxon>
        <taxon>Pseudomonadota</taxon>
        <taxon>Alphaproteobacteria</taxon>
        <taxon>Rhodobacterales</taxon>
        <taxon>Paracoccaceae</taxon>
        <taxon>Paracoccus</taxon>
        <taxon>Paracoccus broussonetiae</taxon>
    </lineage>
</organism>
<sequence>MSPRRNTFLGLTLIALTATMAQAAPVHVGEVPYVEAPMPFTITAVATLDTPWAIAMMPDGRMLITEKPGRMFIVTPEGKKTSLDNVPKVEFVGQNGLLDVALAPDFASSNEFYITYLQPGDQRGMLVLAKARLVEDATEARLEDFRKIWTQTPPNGGEQPGGVIAFDPDGRHLFLALGDRMTAESAQNPDEARGKILRLNLDGTTPEDNPQFASGGVRAQTWTTGHRNPYGLAFDANGKLWSIEMGPFGGDEVNLIEPGKNYGWPEVSEGDNYDGTPIPRHATRPEFTPPLLYWSPIIAPTGMAFYQGDMFPEWKGSAFVGGLASELLVRLAFDDKGAVTEGNRWSIGGRVRDVAVAADGAIWAIEDTSEGRLWRLSR</sequence>
<evidence type="ECO:0000313" key="3">
    <source>
        <dbReference type="EMBL" id="MFH5776633.1"/>
    </source>
</evidence>
<dbReference type="SUPFAM" id="SSF50952">
    <property type="entry name" value="Soluble quinoprotein glucose dehydrogenase"/>
    <property type="match status" value="1"/>
</dbReference>
<dbReference type="Gene3D" id="2.120.10.30">
    <property type="entry name" value="TolB, C-terminal domain"/>
    <property type="match status" value="1"/>
</dbReference>